<dbReference type="PANTHER" id="PTHR10039">
    <property type="entry name" value="AMELOGENIN"/>
    <property type="match status" value="1"/>
</dbReference>
<dbReference type="InterPro" id="IPR056884">
    <property type="entry name" value="NPHP3-like_N"/>
</dbReference>
<dbReference type="InterPro" id="IPR031348">
    <property type="entry name" value="PigL_N"/>
</dbReference>
<accession>A0AAE0MNL8</accession>
<evidence type="ECO:0008006" key="6">
    <source>
        <dbReference type="Google" id="ProtNLM"/>
    </source>
</evidence>
<dbReference type="PANTHER" id="PTHR10039:SF16">
    <property type="entry name" value="GPI INOSITOL-DEACYLASE"/>
    <property type="match status" value="1"/>
</dbReference>
<dbReference type="Pfam" id="PF17111">
    <property type="entry name" value="PigL_N"/>
    <property type="match status" value="1"/>
</dbReference>
<dbReference type="Gene3D" id="3.40.50.300">
    <property type="entry name" value="P-loop containing nucleotide triphosphate hydrolases"/>
    <property type="match status" value="1"/>
</dbReference>
<dbReference type="EMBL" id="JAUEPO010000001">
    <property type="protein sequence ID" value="KAK3337714.1"/>
    <property type="molecule type" value="Genomic_DNA"/>
</dbReference>
<dbReference type="Pfam" id="PF24883">
    <property type="entry name" value="NPHP3_N"/>
    <property type="match status" value="1"/>
</dbReference>
<keyword evidence="5" id="KW-1185">Reference proteome</keyword>
<organism evidence="4 5">
    <name type="scientific">Cercophora scortea</name>
    <dbReference type="NCBI Taxonomy" id="314031"/>
    <lineage>
        <taxon>Eukaryota</taxon>
        <taxon>Fungi</taxon>
        <taxon>Dikarya</taxon>
        <taxon>Ascomycota</taxon>
        <taxon>Pezizomycotina</taxon>
        <taxon>Sordariomycetes</taxon>
        <taxon>Sordariomycetidae</taxon>
        <taxon>Sordariales</taxon>
        <taxon>Lasiosphaeriaceae</taxon>
        <taxon>Cercophora</taxon>
    </lineage>
</organism>
<reference evidence="4" key="1">
    <citation type="journal article" date="2023" name="Mol. Phylogenet. Evol.">
        <title>Genome-scale phylogeny and comparative genomics of the fungal order Sordariales.</title>
        <authorList>
            <person name="Hensen N."/>
            <person name="Bonometti L."/>
            <person name="Westerberg I."/>
            <person name="Brannstrom I.O."/>
            <person name="Guillou S."/>
            <person name="Cros-Aarteil S."/>
            <person name="Calhoun S."/>
            <person name="Haridas S."/>
            <person name="Kuo A."/>
            <person name="Mondo S."/>
            <person name="Pangilinan J."/>
            <person name="Riley R."/>
            <person name="LaButti K."/>
            <person name="Andreopoulos B."/>
            <person name="Lipzen A."/>
            <person name="Chen C."/>
            <person name="Yan M."/>
            <person name="Daum C."/>
            <person name="Ng V."/>
            <person name="Clum A."/>
            <person name="Steindorff A."/>
            <person name="Ohm R.A."/>
            <person name="Martin F."/>
            <person name="Silar P."/>
            <person name="Natvig D.O."/>
            <person name="Lalanne C."/>
            <person name="Gautier V."/>
            <person name="Ament-Velasquez S.L."/>
            <person name="Kruys A."/>
            <person name="Hutchinson M.I."/>
            <person name="Powell A.J."/>
            <person name="Barry K."/>
            <person name="Miller A.N."/>
            <person name="Grigoriev I.V."/>
            <person name="Debuchy R."/>
            <person name="Gladieux P."/>
            <person name="Hiltunen Thoren M."/>
            <person name="Johannesson H."/>
        </authorList>
    </citation>
    <scope>NUCLEOTIDE SEQUENCE</scope>
    <source>
        <strain evidence="4">SMH4131-1</strain>
    </source>
</reference>
<evidence type="ECO:0000259" key="2">
    <source>
        <dbReference type="Pfam" id="PF17111"/>
    </source>
</evidence>
<dbReference type="InterPro" id="IPR027417">
    <property type="entry name" value="P-loop_NTPase"/>
</dbReference>
<gene>
    <name evidence="4" type="ORF">B0T19DRAFT_413355</name>
</gene>
<feature type="domain" description="Azaphilone pigments biosynthesis cluster protein L N-terminal" evidence="2">
    <location>
        <begin position="1"/>
        <end position="168"/>
    </location>
</feature>
<evidence type="ECO:0000259" key="3">
    <source>
        <dbReference type="Pfam" id="PF24883"/>
    </source>
</evidence>
<comment type="caution">
    <text evidence="4">The sequence shown here is derived from an EMBL/GenBank/DDBJ whole genome shotgun (WGS) entry which is preliminary data.</text>
</comment>
<sequence length="825" mass="93941">MDPLSLSSGIIAVIGLAKELVKLCKGYIDGVKQYPKELRLILVETKCLLAVFEGLEDLRSDDGDDAAILETLRGPNSPVERCQKAINELLALLSSPSNSPSSASTKERSVRHWARKMFPLTLDQLAWPLKRDQARALLDEITTCKTTVVVALSGSVLQEVRSLRQVLDASQRREVYTWLQQTDPSSRHNAARCLYEKGTGEWVLRSEEWKNWIKSQSRSIWIHGIPGAGKTVLAAHLVDQIRVLCSAESDRRTADVYYYCYHGNNQDETVPLLRWLICQLCRQSDSVSRDTYDLFRSGRHPDVSQLLSAVAAELTSFSTVFFAIDALDESKPRPWDTLLTTIDILATDPRFQNLQLLATSREYAEIERVMSRVSVSIPMSHPLVELDIKTYVAAHIRKNRRFQKWPEDLKREVEDALSKRARGMFRLAVCRLDIIKRLNILRSRQITDVIAFLPNTLDESYERIFSLIPSEHRDLVRFALRWVAFWDQLTLMNRSTVSFFKAPASLLLAYSILNDHGLPRDEQEPHNLVDVEILRECSGCLLDISGSNKTAYFAHYTVREFLESDRVQPADALFHLDNARIEGEMLRLVISRASSPPQPLHKDTADFLYGMVARLLIPYGELDTVEVEPELIFRLFDPRRAGYNLMAEAILTWEPFGGRTAFKVPHHIVWHSDAVPAYEALLLFNLLRGHEAGKLYLAKRYIQSIGPHIFEMTLSFRYHIKSDRSVSIAAYEFRGNIVEFLAAEPGGDSVALWSLLKDFRTDFAAFINPTEILKSYLDHHNHVPCRWWAANGTEDCSHAIKMLEDLGALPPDTVDGPLPFEWKVL</sequence>
<evidence type="ECO:0000313" key="5">
    <source>
        <dbReference type="Proteomes" id="UP001286456"/>
    </source>
</evidence>
<reference evidence="4" key="2">
    <citation type="submission" date="2023-06" db="EMBL/GenBank/DDBJ databases">
        <authorList>
            <consortium name="Lawrence Berkeley National Laboratory"/>
            <person name="Haridas S."/>
            <person name="Hensen N."/>
            <person name="Bonometti L."/>
            <person name="Westerberg I."/>
            <person name="Brannstrom I.O."/>
            <person name="Guillou S."/>
            <person name="Cros-Aarteil S."/>
            <person name="Calhoun S."/>
            <person name="Kuo A."/>
            <person name="Mondo S."/>
            <person name="Pangilinan J."/>
            <person name="Riley R."/>
            <person name="Labutti K."/>
            <person name="Andreopoulos B."/>
            <person name="Lipzen A."/>
            <person name="Chen C."/>
            <person name="Yanf M."/>
            <person name="Daum C."/>
            <person name="Ng V."/>
            <person name="Clum A."/>
            <person name="Steindorff A."/>
            <person name="Ohm R."/>
            <person name="Martin F."/>
            <person name="Silar P."/>
            <person name="Natvig D."/>
            <person name="Lalanne C."/>
            <person name="Gautier V."/>
            <person name="Ament-Velasquez S.L."/>
            <person name="Kruys A."/>
            <person name="Hutchinson M.I."/>
            <person name="Powell A.J."/>
            <person name="Barry K."/>
            <person name="Miller A.N."/>
            <person name="Grigoriev I.V."/>
            <person name="Debuchy R."/>
            <person name="Gladieux P."/>
            <person name="Thoren M.H."/>
            <person name="Johannesson H."/>
        </authorList>
    </citation>
    <scope>NUCLEOTIDE SEQUENCE</scope>
    <source>
        <strain evidence="4">SMH4131-1</strain>
    </source>
</reference>
<evidence type="ECO:0000313" key="4">
    <source>
        <dbReference type="EMBL" id="KAK3337714.1"/>
    </source>
</evidence>
<name>A0AAE0MNL8_9PEZI</name>
<dbReference type="SUPFAM" id="SSF52540">
    <property type="entry name" value="P-loop containing nucleoside triphosphate hydrolases"/>
    <property type="match status" value="1"/>
</dbReference>
<proteinExistence type="predicted"/>
<evidence type="ECO:0000256" key="1">
    <source>
        <dbReference type="ARBA" id="ARBA00022737"/>
    </source>
</evidence>
<keyword evidence="1" id="KW-0677">Repeat</keyword>
<protein>
    <recommendedName>
        <fullName evidence="6">NACHT domain-containing protein</fullName>
    </recommendedName>
</protein>
<feature type="domain" description="Nephrocystin 3-like N-terminal" evidence="3">
    <location>
        <begin position="198"/>
        <end position="361"/>
    </location>
</feature>
<dbReference type="AlphaFoldDB" id="A0AAE0MNL8"/>
<dbReference type="Proteomes" id="UP001286456">
    <property type="component" value="Unassembled WGS sequence"/>
</dbReference>